<gene>
    <name evidence="3" type="ORF">N7460_013405</name>
</gene>
<keyword evidence="1" id="KW-0812">Transmembrane</keyword>
<name>A0AAD6HYU8_PENCN</name>
<protein>
    <recommendedName>
        <fullName evidence="2">AB hydrolase-1 domain-containing protein</fullName>
    </recommendedName>
</protein>
<reference evidence="3" key="1">
    <citation type="journal article" date="2023" name="IMA Fungus">
        <title>Comparative genomic study of the Penicillium genus elucidates a diverse pangenome and 15 lateral gene transfer events.</title>
        <authorList>
            <person name="Petersen C."/>
            <person name="Sorensen T."/>
            <person name="Nielsen M.R."/>
            <person name="Sondergaard T.E."/>
            <person name="Sorensen J.L."/>
            <person name="Fitzpatrick D.A."/>
            <person name="Frisvad J.C."/>
            <person name="Nielsen K.L."/>
        </authorList>
    </citation>
    <scope>NUCLEOTIDE SEQUENCE</scope>
    <source>
        <strain evidence="3">IBT 15450</strain>
    </source>
</reference>
<dbReference type="PANTHER" id="PTHR43689">
    <property type="entry name" value="HYDROLASE"/>
    <property type="match status" value="1"/>
</dbReference>
<keyword evidence="1" id="KW-0472">Membrane</keyword>
<evidence type="ECO:0000256" key="1">
    <source>
        <dbReference type="SAM" id="Phobius"/>
    </source>
</evidence>
<dbReference type="Proteomes" id="UP001219568">
    <property type="component" value="Unassembled WGS sequence"/>
</dbReference>
<organism evidence="3 4">
    <name type="scientific">Penicillium canescens</name>
    <dbReference type="NCBI Taxonomy" id="5083"/>
    <lineage>
        <taxon>Eukaryota</taxon>
        <taxon>Fungi</taxon>
        <taxon>Dikarya</taxon>
        <taxon>Ascomycota</taxon>
        <taxon>Pezizomycotina</taxon>
        <taxon>Eurotiomycetes</taxon>
        <taxon>Eurotiomycetidae</taxon>
        <taxon>Eurotiales</taxon>
        <taxon>Aspergillaceae</taxon>
        <taxon>Penicillium</taxon>
    </lineage>
</organism>
<dbReference type="GO" id="GO:0072330">
    <property type="term" value="P:monocarboxylic acid biosynthetic process"/>
    <property type="evidence" value="ECO:0007669"/>
    <property type="project" value="UniProtKB-ARBA"/>
</dbReference>
<dbReference type="Pfam" id="PF12697">
    <property type="entry name" value="Abhydrolase_6"/>
    <property type="match status" value="1"/>
</dbReference>
<accession>A0AAD6HYU8</accession>
<dbReference type="Gene3D" id="3.40.50.1820">
    <property type="entry name" value="alpha/beta hydrolase"/>
    <property type="match status" value="1"/>
</dbReference>
<keyword evidence="1" id="KW-1133">Transmembrane helix</keyword>
<dbReference type="SUPFAM" id="SSF53474">
    <property type="entry name" value="alpha/beta-Hydrolases"/>
    <property type="match status" value="1"/>
</dbReference>
<keyword evidence="4" id="KW-1185">Reference proteome</keyword>
<reference evidence="3" key="2">
    <citation type="submission" date="2023-01" db="EMBL/GenBank/DDBJ databases">
        <authorList>
            <person name="Petersen C."/>
        </authorList>
    </citation>
    <scope>NUCLEOTIDE SEQUENCE</scope>
    <source>
        <strain evidence="3">IBT 15450</strain>
    </source>
</reference>
<feature type="transmembrane region" description="Helical" evidence="1">
    <location>
        <begin position="180"/>
        <end position="200"/>
    </location>
</feature>
<evidence type="ECO:0000259" key="2">
    <source>
        <dbReference type="Pfam" id="PF12697"/>
    </source>
</evidence>
<proteinExistence type="predicted"/>
<dbReference type="EMBL" id="JAQJZL010000016">
    <property type="protein sequence ID" value="KAJ6023010.1"/>
    <property type="molecule type" value="Genomic_DNA"/>
</dbReference>
<dbReference type="AlphaFoldDB" id="A0AAD6HYU8"/>
<evidence type="ECO:0000313" key="4">
    <source>
        <dbReference type="Proteomes" id="UP001219568"/>
    </source>
</evidence>
<dbReference type="InterPro" id="IPR029058">
    <property type="entry name" value="AB_hydrolase_fold"/>
</dbReference>
<dbReference type="GO" id="GO:0017000">
    <property type="term" value="P:antibiotic biosynthetic process"/>
    <property type="evidence" value="ECO:0007669"/>
    <property type="project" value="UniProtKB-ARBA"/>
</dbReference>
<feature type="domain" description="AB hydrolase-1" evidence="2">
    <location>
        <begin position="91"/>
        <end position="338"/>
    </location>
</feature>
<evidence type="ECO:0000313" key="3">
    <source>
        <dbReference type="EMBL" id="KAJ6023010.1"/>
    </source>
</evidence>
<dbReference type="InterPro" id="IPR000073">
    <property type="entry name" value="AB_hydrolase_1"/>
</dbReference>
<comment type="caution">
    <text evidence="3">The sequence shown here is derived from an EMBL/GenBank/DDBJ whole genome shotgun (WGS) entry which is preliminary data.</text>
</comment>
<sequence length="404" mass="44217">MDFRLALVITVLSAPVCVALYIQIRSSLEDIQQTPEELTFTPARAEPAAQEGQIFSKPVYPIDAFPGSRQVRTVYGTIHVFEWGPEDGEKVLLVHGLGTPCIALGDMAKELARKGYRVMIYGKFPLCLVHGITLTDILLVDLFGRGYSDAPNDLVFDARLYTTQILLVLCSSPLSWTGTSAFHIIGFSLGGSIAVAFAAYHATMLRSITLVCPGGLIRTSHMRPLDRVLYSSAMIIPEWLRLKLFRASLEPRNGAACADVPGEKEDEDDLAFDDVPIAEDRPHVTVGDVIRWQLGANAGFVRSYLSTLRSALVYRRHDRTWRILADELARRRTADALPGLTGGKVCLIVAERDVIVVGDECATDAGEILGTEAVQTHVLGGGHEIAISRARDVSSIAMGFWNRP</sequence>
<dbReference type="PANTHER" id="PTHR43689:SF8">
    <property type="entry name" value="ALPHA_BETA-HYDROLASES SUPERFAMILY PROTEIN"/>
    <property type="match status" value="1"/>
</dbReference>